<dbReference type="EMBL" id="CP000251">
    <property type="protein sequence ID" value="ABC81564.1"/>
    <property type="molecule type" value="Genomic_DNA"/>
</dbReference>
<feature type="region of interest" description="Disordered" evidence="1">
    <location>
        <begin position="1"/>
        <end position="43"/>
    </location>
</feature>
<evidence type="ECO:0000313" key="2">
    <source>
        <dbReference type="EMBL" id="ABC81564.1"/>
    </source>
</evidence>
<organism evidence="2 3">
    <name type="scientific">Anaeromyxobacter dehalogenans (strain 2CP-C)</name>
    <dbReference type="NCBI Taxonomy" id="290397"/>
    <lineage>
        <taxon>Bacteria</taxon>
        <taxon>Pseudomonadati</taxon>
        <taxon>Myxococcota</taxon>
        <taxon>Myxococcia</taxon>
        <taxon>Myxococcales</taxon>
        <taxon>Cystobacterineae</taxon>
        <taxon>Anaeromyxobacteraceae</taxon>
        <taxon>Anaeromyxobacter</taxon>
    </lineage>
</organism>
<sequence>MTIARAATREGATGQPWPPERTPEEEEADLRRQERDAADQEQLERARGKALLARWTAMLDGVELNAAGARVALELAAEIYEQLASTLEDLEWWKRFACANTPRAARAILVAQRRGAAAKKENQRRAARASPTNAELLKAIRRLQRCEAGGERVIAKRLGISRGRVRRLAKKG</sequence>
<dbReference type="Proteomes" id="UP000001935">
    <property type="component" value="Chromosome"/>
</dbReference>
<protein>
    <submittedName>
        <fullName evidence="2">Uncharacterized protein</fullName>
    </submittedName>
</protein>
<reference evidence="2" key="1">
    <citation type="submission" date="2006-01" db="EMBL/GenBank/DDBJ databases">
        <title>Complete sequence of Anaeromyxobacter dehalogenans 2CP-C.</title>
        <authorList>
            <consortium name="US DOE Joint Genome Institute"/>
            <person name="Copeland A."/>
            <person name="Lucas S."/>
            <person name="Lapidus A."/>
            <person name="Barry K."/>
            <person name="Detter J.C."/>
            <person name="Glavina T."/>
            <person name="Hammon N."/>
            <person name="Israni S."/>
            <person name="Pitluck S."/>
            <person name="Brettin T."/>
            <person name="Bruce D."/>
            <person name="Han C."/>
            <person name="Tapia R."/>
            <person name="Gilna P."/>
            <person name="Kiss H."/>
            <person name="Schmutz J."/>
            <person name="Larimer F."/>
            <person name="Land M."/>
            <person name="Kyrpides N."/>
            <person name="Anderson I."/>
            <person name="Sanford R.A."/>
            <person name="Ritalahti K.M."/>
            <person name="Thomas H.S."/>
            <person name="Kirby J.R."/>
            <person name="Zhulin I.B."/>
            <person name="Loeffler F.E."/>
            <person name="Richardson P."/>
        </authorList>
    </citation>
    <scope>NUCLEOTIDE SEQUENCE</scope>
    <source>
        <strain evidence="2">2CP-C</strain>
    </source>
</reference>
<feature type="compositionally biased region" description="Basic and acidic residues" evidence="1">
    <location>
        <begin position="29"/>
        <end position="43"/>
    </location>
</feature>
<dbReference type="STRING" id="290397.Adeh_1791"/>
<name>Q2IIT4_ANADE</name>
<evidence type="ECO:0000313" key="3">
    <source>
        <dbReference type="Proteomes" id="UP000001935"/>
    </source>
</evidence>
<dbReference type="RefSeq" id="WP_011420847.1">
    <property type="nucleotide sequence ID" value="NC_007760.1"/>
</dbReference>
<dbReference type="KEGG" id="ade:Adeh_1791"/>
<accession>Q2IIT4</accession>
<gene>
    <name evidence="2" type="ordered locus">Adeh_1791</name>
</gene>
<dbReference type="HOGENOM" id="CLU_1552087_0_0_7"/>
<proteinExistence type="predicted"/>
<dbReference type="AlphaFoldDB" id="Q2IIT4"/>
<evidence type="ECO:0000256" key="1">
    <source>
        <dbReference type="SAM" id="MobiDB-lite"/>
    </source>
</evidence>